<proteinExistence type="predicted"/>
<dbReference type="Gene3D" id="3.40.50.1820">
    <property type="entry name" value="alpha/beta hydrolase"/>
    <property type="match status" value="1"/>
</dbReference>
<accession>A0A9W9P9G8</accession>
<dbReference type="EMBL" id="JAPQKS010000003">
    <property type="protein sequence ID" value="KAJ5240195.1"/>
    <property type="molecule type" value="Genomic_DNA"/>
</dbReference>
<organism evidence="3 4">
    <name type="scientific">Penicillium chermesinum</name>
    <dbReference type="NCBI Taxonomy" id="63820"/>
    <lineage>
        <taxon>Eukaryota</taxon>
        <taxon>Fungi</taxon>
        <taxon>Dikarya</taxon>
        <taxon>Ascomycota</taxon>
        <taxon>Pezizomycotina</taxon>
        <taxon>Eurotiomycetes</taxon>
        <taxon>Eurotiomycetidae</taxon>
        <taxon>Eurotiales</taxon>
        <taxon>Aspergillaceae</taxon>
        <taxon>Penicillium</taxon>
    </lineage>
</organism>
<dbReference type="InterPro" id="IPR029058">
    <property type="entry name" value="AB_hydrolase_fold"/>
</dbReference>
<dbReference type="AlphaFoldDB" id="A0A9W9P9G8"/>
<sequence>MRVLCLHGKGTSAKVFESQTSNIRSQLSIGNVQFDFVNGPNETTAAPGVDMFYQPPYYGFWEKATLEAVLKAVDWLKEYIAKKGPYDVVMSFSQGSIVASSLLLLHQKESPDQPPPFKAGIFICGASSLRVLEALGFNITQEALARDEASVDALTKQADVSSIMSQGAERWKGDSFMQGRSEEEVRDEFQGPFKIQIPTVHVYGAKDPRLGASLQLAGLCESKNRRCYSHQGGHEIPRTSNVTAMITDMVEWALEFAE</sequence>
<gene>
    <name evidence="3" type="ORF">N7468_004814</name>
</gene>
<dbReference type="GeneID" id="83201414"/>
<dbReference type="SUPFAM" id="SSF53474">
    <property type="entry name" value="alpha/beta-Hydrolases"/>
    <property type="match status" value="1"/>
</dbReference>
<keyword evidence="1" id="KW-0378">Hydrolase</keyword>
<dbReference type="PANTHER" id="PTHR48070">
    <property type="entry name" value="ESTERASE OVCA2"/>
    <property type="match status" value="1"/>
</dbReference>
<evidence type="ECO:0000313" key="4">
    <source>
        <dbReference type="Proteomes" id="UP001150941"/>
    </source>
</evidence>
<dbReference type="PANTHER" id="PTHR48070:SF7">
    <property type="entry name" value="SERINE HYDROLASE FSH DOMAIN-CONTAINING PROTEIN-RELATED"/>
    <property type="match status" value="1"/>
</dbReference>
<evidence type="ECO:0000259" key="2">
    <source>
        <dbReference type="Pfam" id="PF03959"/>
    </source>
</evidence>
<evidence type="ECO:0000256" key="1">
    <source>
        <dbReference type="ARBA" id="ARBA00022801"/>
    </source>
</evidence>
<keyword evidence="4" id="KW-1185">Reference proteome</keyword>
<reference evidence="3" key="2">
    <citation type="journal article" date="2023" name="IMA Fungus">
        <title>Comparative genomic study of the Penicillium genus elucidates a diverse pangenome and 15 lateral gene transfer events.</title>
        <authorList>
            <person name="Petersen C."/>
            <person name="Sorensen T."/>
            <person name="Nielsen M.R."/>
            <person name="Sondergaard T.E."/>
            <person name="Sorensen J.L."/>
            <person name="Fitzpatrick D.A."/>
            <person name="Frisvad J.C."/>
            <person name="Nielsen K.L."/>
        </authorList>
    </citation>
    <scope>NUCLEOTIDE SEQUENCE</scope>
    <source>
        <strain evidence="3">IBT 19713</strain>
    </source>
</reference>
<dbReference type="InterPro" id="IPR050593">
    <property type="entry name" value="LovG"/>
</dbReference>
<dbReference type="GO" id="GO:0005737">
    <property type="term" value="C:cytoplasm"/>
    <property type="evidence" value="ECO:0007669"/>
    <property type="project" value="TreeGrafter"/>
</dbReference>
<protein>
    <recommendedName>
        <fullName evidence="2">Serine hydrolase domain-containing protein</fullName>
    </recommendedName>
</protein>
<evidence type="ECO:0000313" key="3">
    <source>
        <dbReference type="EMBL" id="KAJ5240195.1"/>
    </source>
</evidence>
<dbReference type="Proteomes" id="UP001150941">
    <property type="component" value="Unassembled WGS sequence"/>
</dbReference>
<feature type="domain" description="Serine hydrolase" evidence="2">
    <location>
        <begin position="1"/>
        <end position="244"/>
    </location>
</feature>
<dbReference type="GO" id="GO:0005634">
    <property type="term" value="C:nucleus"/>
    <property type="evidence" value="ECO:0007669"/>
    <property type="project" value="TreeGrafter"/>
</dbReference>
<dbReference type="OrthoDB" id="2094269at2759"/>
<dbReference type="GO" id="GO:0072330">
    <property type="term" value="P:monocarboxylic acid biosynthetic process"/>
    <property type="evidence" value="ECO:0007669"/>
    <property type="project" value="UniProtKB-ARBA"/>
</dbReference>
<comment type="caution">
    <text evidence="3">The sequence shown here is derived from an EMBL/GenBank/DDBJ whole genome shotgun (WGS) entry which is preliminary data.</text>
</comment>
<name>A0A9W9P9G8_9EURO</name>
<dbReference type="GO" id="GO:0017000">
    <property type="term" value="P:antibiotic biosynthetic process"/>
    <property type="evidence" value="ECO:0007669"/>
    <property type="project" value="UniProtKB-ARBA"/>
</dbReference>
<dbReference type="InterPro" id="IPR005645">
    <property type="entry name" value="FSH-like_dom"/>
</dbReference>
<reference evidence="3" key="1">
    <citation type="submission" date="2022-11" db="EMBL/GenBank/DDBJ databases">
        <authorList>
            <person name="Petersen C."/>
        </authorList>
    </citation>
    <scope>NUCLEOTIDE SEQUENCE</scope>
    <source>
        <strain evidence="3">IBT 19713</strain>
    </source>
</reference>
<dbReference type="GO" id="GO:0016787">
    <property type="term" value="F:hydrolase activity"/>
    <property type="evidence" value="ECO:0007669"/>
    <property type="project" value="UniProtKB-KW"/>
</dbReference>
<dbReference type="GO" id="GO:0019748">
    <property type="term" value="P:secondary metabolic process"/>
    <property type="evidence" value="ECO:0007669"/>
    <property type="project" value="TreeGrafter"/>
</dbReference>
<dbReference type="Pfam" id="PF03959">
    <property type="entry name" value="FSH1"/>
    <property type="match status" value="1"/>
</dbReference>
<dbReference type="RefSeq" id="XP_058333114.1">
    <property type="nucleotide sequence ID" value="XM_058474111.1"/>
</dbReference>